<evidence type="ECO:0000256" key="4">
    <source>
        <dbReference type="ARBA" id="ARBA00023004"/>
    </source>
</evidence>
<dbReference type="Gene3D" id="3.10.180.50">
    <property type="match status" value="1"/>
</dbReference>
<evidence type="ECO:0000256" key="5">
    <source>
        <dbReference type="ARBA" id="ARBA00035013"/>
    </source>
</evidence>
<reference evidence="8 9" key="1">
    <citation type="journal article" date="2019" name="Microbiol. Resour. Announc.">
        <title>Complete Genome Sequence of Halomonas sulfidaeris Strain Esulfide1 Isolated from a Metal Sulfide Rock at a Depth of 2,200 Meters, Obtained Using Nanopore Sequencing.</title>
        <authorList>
            <person name="Saito M."/>
            <person name="Nishigata A."/>
            <person name="Galipon J."/>
            <person name="Arakawa K."/>
        </authorList>
    </citation>
    <scope>NUCLEOTIDE SEQUENCE [LARGE SCALE GENOMIC DNA]</scope>
    <source>
        <strain evidence="8 9">ATCC BAA-803</strain>
    </source>
</reference>
<evidence type="ECO:0000256" key="1">
    <source>
        <dbReference type="ARBA" id="ARBA00001954"/>
    </source>
</evidence>
<gene>
    <name evidence="8" type="ORF">HSBAA_31530</name>
</gene>
<dbReference type="KEGG" id="hsr:HSBAA_31530"/>
<accession>A0A455U8H9</accession>
<proteinExistence type="inferred from homology"/>
<dbReference type="EMBL" id="AP019514">
    <property type="protein sequence ID" value="BBI61847.1"/>
    <property type="molecule type" value="Genomic_DNA"/>
</dbReference>
<dbReference type="AlphaFoldDB" id="A0A455U8H9"/>
<keyword evidence="3" id="KW-0560">Oxidoreductase</keyword>
<keyword evidence="2" id="KW-0223">Dioxygenase</keyword>
<evidence type="ECO:0000256" key="7">
    <source>
        <dbReference type="ARBA" id="ARBA00035045"/>
    </source>
</evidence>
<dbReference type="InterPro" id="IPR009770">
    <property type="entry name" value="HGLS"/>
</dbReference>
<keyword evidence="4" id="KW-0408">Iron</keyword>
<evidence type="ECO:0000313" key="9">
    <source>
        <dbReference type="Proteomes" id="UP000320231"/>
    </source>
</evidence>
<comment type="cofactor">
    <cofactor evidence="1">
        <name>Fe(2+)</name>
        <dbReference type="ChEBI" id="CHEBI:29033"/>
    </cofactor>
</comment>
<name>A0A455U8H9_9GAMM</name>
<protein>
    <recommendedName>
        <fullName evidence="6">2-oxoadipate dioxygenase/decarboxylase</fullName>
        <ecNumber evidence="6">1.13.11.93</ecNumber>
    </recommendedName>
    <alternativeName>
        <fullName evidence="7">2-hydroxyglutarate synthase</fullName>
    </alternativeName>
</protein>
<evidence type="ECO:0000256" key="6">
    <source>
        <dbReference type="ARBA" id="ARBA00035023"/>
    </source>
</evidence>
<dbReference type="SMART" id="SM01150">
    <property type="entry name" value="DUF1338"/>
    <property type="match status" value="1"/>
</dbReference>
<comment type="similarity">
    <text evidence="5">Belongs to the 2-oxoadipate dioxygenase/decarboxylase family.</text>
</comment>
<evidence type="ECO:0000256" key="2">
    <source>
        <dbReference type="ARBA" id="ARBA00022964"/>
    </source>
</evidence>
<evidence type="ECO:0000313" key="8">
    <source>
        <dbReference type="EMBL" id="BBI61847.1"/>
    </source>
</evidence>
<dbReference type="Proteomes" id="UP000320231">
    <property type="component" value="Chromosome"/>
</dbReference>
<dbReference type="GO" id="GO:0051213">
    <property type="term" value="F:dioxygenase activity"/>
    <property type="evidence" value="ECO:0007669"/>
    <property type="project" value="UniProtKB-KW"/>
</dbReference>
<organism evidence="8 9">
    <name type="scientific">Vreelandella sulfidaeris</name>
    <dbReference type="NCBI Taxonomy" id="115553"/>
    <lineage>
        <taxon>Bacteria</taxon>
        <taxon>Pseudomonadati</taxon>
        <taxon>Pseudomonadota</taxon>
        <taxon>Gammaproteobacteria</taxon>
        <taxon>Oceanospirillales</taxon>
        <taxon>Halomonadaceae</taxon>
        <taxon>Vreelandella</taxon>
    </lineage>
</organism>
<dbReference type="EC" id="1.13.11.93" evidence="6"/>
<sequence length="262" mass="29009">MQRQEFVQQLWLDYVHTHPDIGALRLWPLSTAAEYLTLVTLNYGPFSATALNGNLAHMGYRSMGHYAMADKGLLVHLLAPSDGSSWLVLAELQIGTLSKAPREAIEGLVQQSHPQDCKGHNLLCRGRPWPMPSWALYQQLQHAHPLAAWLAVMGPRLHHVGYDCGQLGDCLADLDHRLEGSGNALPSGASKRCLYRLIVAGSSFLSLQRHRKQFSLMVTNIVSASAAWHSSKSSLRITMSALPKSYYPNIHAAKWRETLAAN</sequence>
<evidence type="ECO:0000256" key="3">
    <source>
        <dbReference type="ARBA" id="ARBA00023002"/>
    </source>
</evidence>